<evidence type="ECO:0000313" key="7">
    <source>
        <dbReference type="Proteomes" id="UP000593591"/>
    </source>
</evidence>
<dbReference type="GO" id="GO:0030488">
    <property type="term" value="P:tRNA methylation"/>
    <property type="evidence" value="ECO:0007669"/>
    <property type="project" value="TreeGrafter"/>
</dbReference>
<dbReference type="EMBL" id="JACHFR010000002">
    <property type="protein sequence ID" value="MBB5219085.1"/>
    <property type="molecule type" value="Genomic_DNA"/>
</dbReference>
<accession>A0A840SE99</accession>
<dbReference type="NCBIfam" id="TIGR03918">
    <property type="entry name" value="GTP_HydF"/>
    <property type="match status" value="1"/>
</dbReference>
<dbReference type="Pfam" id="PF18133">
    <property type="entry name" value="HydF_tetramer"/>
    <property type="match status" value="1"/>
</dbReference>
<dbReference type="SUPFAM" id="SSF52540">
    <property type="entry name" value="P-loop containing nucleoside triphosphate hydrolases"/>
    <property type="match status" value="1"/>
</dbReference>
<feature type="domain" description="Hydrogen maturase F tetramerization" evidence="3">
    <location>
        <begin position="280"/>
        <end position="394"/>
    </location>
</feature>
<evidence type="ECO:0000259" key="3">
    <source>
        <dbReference type="Pfam" id="PF18133"/>
    </source>
</evidence>
<dbReference type="InterPro" id="IPR041606">
    <property type="entry name" value="HydF_dimer"/>
</dbReference>
<feature type="domain" description="G" evidence="1">
    <location>
        <begin position="10"/>
        <end position="126"/>
    </location>
</feature>
<dbReference type="Gene3D" id="3.40.50.11420">
    <property type="match status" value="1"/>
</dbReference>
<dbReference type="PANTHER" id="PTHR42714:SF6">
    <property type="entry name" value="TRANSLATION INITIATION FACTOR IF-2"/>
    <property type="match status" value="1"/>
</dbReference>
<dbReference type="Gene3D" id="3.40.50.300">
    <property type="entry name" value="P-loop containing nucleotide triphosphate hydrolases"/>
    <property type="match status" value="1"/>
</dbReference>
<evidence type="ECO:0000313" key="5">
    <source>
        <dbReference type="EMBL" id="QOS41013.1"/>
    </source>
</evidence>
<dbReference type="CDD" id="cd00880">
    <property type="entry name" value="Era_like"/>
    <property type="match status" value="1"/>
</dbReference>
<sequence length="399" mass="44240">MEQNSLPRVTVAFFGKRNAGKSSLVNAITAQDMSIVSEIKGTTTDPVKKTMELLPLGPVVIIDTPGIDDEGELGQLRIEKTRRILDSVQIAVLVKDCREKKFSPEEKYLLDEFKNKKVPCVVALNKCDLAEDEENCVSMEENSESCIFVSALSKKNIEGLKNKIASLRPQQHKVPFVKDLLKPKDTVVLVIPIDKAAPEGRLILPQQIALRDILDAQAVPVCTSVENLSYVLEILSQKPAMVITDSQAFAQVDKIVPEEIPLTSFSILMSRFKGTLEHSAECVKKIDELKSGDRVLISEGCTHHRQCGDIGTQKIPALLKKYSGRELAFDFTSGGTFPEDLSAYTLVIHCGGCMLNEKEMQSREEYCRKQGVPFTNYGMAIAFMNGILKRTLEIPGFTF</sequence>
<keyword evidence="6" id="KW-1185">Reference proteome</keyword>
<evidence type="ECO:0000259" key="2">
    <source>
        <dbReference type="Pfam" id="PF18128"/>
    </source>
</evidence>
<evidence type="ECO:0000313" key="6">
    <source>
        <dbReference type="Proteomes" id="UP000578697"/>
    </source>
</evidence>
<dbReference type="InterPro" id="IPR023873">
    <property type="entry name" value="FeFe-hyd_GTPase_HydF"/>
</dbReference>
<dbReference type="GO" id="GO:0005737">
    <property type="term" value="C:cytoplasm"/>
    <property type="evidence" value="ECO:0007669"/>
    <property type="project" value="TreeGrafter"/>
</dbReference>
<dbReference type="Pfam" id="PF01926">
    <property type="entry name" value="MMR_HSR1"/>
    <property type="match status" value="1"/>
</dbReference>
<dbReference type="GO" id="GO:0002098">
    <property type="term" value="P:tRNA wobble uridine modification"/>
    <property type="evidence" value="ECO:0007669"/>
    <property type="project" value="TreeGrafter"/>
</dbReference>
<dbReference type="InterPro" id="IPR027417">
    <property type="entry name" value="P-loop_NTPase"/>
</dbReference>
<reference evidence="4 6" key="2">
    <citation type="submission" date="2020-08" db="EMBL/GenBank/DDBJ databases">
        <title>Genomic Encyclopedia of Type Strains, Phase IV (KMG-IV): sequencing the most valuable type-strain genomes for metagenomic binning, comparative biology and taxonomic classification.</title>
        <authorList>
            <person name="Goeker M."/>
        </authorList>
    </citation>
    <scope>NUCLEOTIDE SEQUENCE [LARGE SCALE GENOMIC DNA]</scope>
    <source>
        <strain evidence="4 6">DSM 103679</strain>
    </source>
</reference>
<dbReference type="KEGG" id="trc:DYE49_11365"/>
<dbReference type="Proteomes" id="UP000578697">
    <property type="component" value="Unassembled WGS sequence"/>
</dbReference>
<name>A0A840SE99_9SPIR</name>
<dbReference type="Pfam" id="PF18128">
    <property type="entry name" value="HydF_dimer"/>
    <property type="match status" value="1"/>
</dbReference>
<dbReference type="EMBL" id="CP031517">
    <property type="protein sequence ID" value="QOS41013.1"/>
    <property type="molecule type" value="Genomic_DNA"/>
</dbReference>
<protein>
    <submittedName>
        <fullName evidence="4">[FeFe] hydrogenase H-cluster maturation GTPase HydF</fullName>
    </submittedName>
</protein>
<proteinExistence type="predicted"/>
<dbReference type="Gene3D" id="3.40.50.11410">
    <property type="match status" value="1"/>
</dbReference>
<dbReference type="InterPro" id="IPR006073">
    <property type="entry name" value="GTP-bd"/>
</dbReference>
<organism evidence="4 6">
    <name type="scientific">Treponema rectale</name>
    <dbReference type="NCBI Taxonomy" id="744512"/>
    <lineage>
        <taxon>Bacteria</taxon>
        <taxon>Pseudomonadati</taxon>
        <taxon>Spirochaetota</taxon>
        <taxon>Spirochaetia</taxon>
        <taxon>Spirochaetales</taxon>
        <taxon>Treponemataceae</taxon>
        <taxon>Treponema</taxon>
    </lineage>
</organism>
<reference evidence="5 7" key="1">
    <citation type="submission" date="2018-08" db="EMBL/GenBank/DDBJ databases">
        <title>The first complete genome of Treponema rectale (CHPAT), a commensal spirochete of the bovine rectum.</title>
        <authorList>
            <person name="Staton G.J."/>
            <person name="Clegg S.R."/>
            <person name="Carter S.D."/>
            <person name="Radford A.D."/>
            <person name="Darby A."/>
            <person name="Hall N."/>
            <person name="Birtles R.J."/>
            <person name="Evans N.J."/>
        </authorList>
    </citation>
    <scope>NUCLEOTIDE SEQUENCE [LARGE SCALE GENOMIC DNA]</scope>
    <source>
        <strain evidence="5 7">CHPA</strain>
    </source>
</reference>
<dbReference type="AlphaFoldDB" id="A0A840SE99"/>
<gene>
    <name evidence="5" type="primary">hydF</name>
    <name evidence="5" type="ORF">DYE49_11365</name>
    <name evidence="4" type="ORF">HNP77_001454</name>
</gene>
<dbReference type="InterPro" id="IPR005225">
    <property type="entry name" value="Small_GTP-bd"/>
</dbReference>
<dbReference type="RefSeq" id="WP_184652513.1">
    <property type="nucleotide sequence ID" value="NZ_JACHFR010000002.1"/>
</dbReference>
<dbReference type="Proteomes" id="UP000593591">
    <property type="component" value="Chromosome"/>
</dbReference>
<dbReference type="GO" id="GO:0005525">
    <property type="term" value="F:GTP binding"/>
    <property type="evidence" value="ECO:0007669"/>
    <property type="project" value="InterPro"/>
</dbReference>
<feature type="domain" description="Hydrogen maturase F dimerization" evidence="2">
    <location>
        <begin position="177"/>
        <end position="274"/>
    </location>
</feature>
<evidence type="ECO:0000313" key="4">
    <source>
        <dbReference type="EMBL" id="MBB5219085.1"/>
    </source>
</evidence>
<dbReference type="PANTHER" id="PTHR42714">
    <property type="entry name" value="TRNA MODIFICATION GTPASE GTPBP3"/>
    <property type="match status" value="1"/>
</dbReference>
<dbReference type="InterPro" id="IPR040644">
    <property type="entry name" value="HydF_tetramer"/>
</dbReference>
<dbReference type="NCBIfam" id="TIGR00231">
    <property type="entry name" value="small_GTP"/>
    <property type="match status" value="1"/>
</dbReference>
<evidence type="ECO:0000259" key="1">
    <source>
        <dbReference type="Pfam" id="PF01926"/>
    </source>
</evidence>